<dbReference type="AlphaFoldDB" id="A0A6P7G1D6"/>
<dbReference type="KEGG" id="dvv:114333194"/>
<dbReference type="GeneID" id="114333194"/>
<dbReference type="Gene3D" id="1.10.10.60">
    <property type="entry name" value="Homeodomain-like"/>
    <property type="match status" value="1"/>
</dbReference>
<dbReference type="Proteomes" id="UP001652700">
    <property type="component" value="Unplaced"/>
</dbReference>
<dbReference type="OrthoDB" id="6783693at2759"/>
<dbReference type="GO" id="GO:0005634">
    <property type="term" value="C:nucleus"/>
    <property type="evidence" value="ECO:0007669"/>
    <property type="project" value="UniProtKB-SubCell"/>
</dbReference>
<evidence type="ECO:0000313" key="2">
    <source>
        <dbReference type="EnsemblMetazoa" id="XP_028138848.1"/>
    </source>
</evidence>
<accession>A0A6P7G1D6</accession>
<dbReference type="InParanoid" id="A0A6P7G1D6"/>
<dbReference type="EnsemblMetazoa" id="XM_028283047.2">
    <property type="protein sequence ID" value="XP_028138848.1"/>
    <property type="gene ID" value="LOC114333194"/>
</dbReference>
<evidence type="ECO:0000313" key="3">
    <source>
        <dbReference type="Proteomes" id="UP001652700"/>
    </source>
</evidence>
<proteinExistence type="predicted"/>
<keyword evidence="3" id="KW-1185">Reference proteome</keyword>
<evidence type="ECO:0000256" key="1">
    <source>
        <dbReference type="ARBA" id="ARBA00004123"/>
    </source>
</evidence>
<organism evidence="4">
    <name type="scientific">Diabrotica virgifera virgifera</name>
    <name type="common">western corn rootworm</name>
    <dbReference type="NCBI Taxonomy" id="50390"/>
    <lineage>
        <taxon>Eukaryota</taxon>
        <taxon>Metazoa</taxon>
        <taxon>Ecdysozoa</taxon>
        <taxon>Arthropoda</taxon>
        <taxon>Hexapoda</taxon>
        <taxon>Insecta</taxon>
        <taxon>Pterygota</taxon>
        <taxon>Neoptera</taxon>
        <taxon>Endopterygota</taxon>
        <taxon>Coleoptera</taxon>
        <taxon>Polyphaga</taxon>
        <taxon>Cucujiformia</taxon>
        <taxon>Chrysomeloidea</taxon>
        <taxon>Chrysomelidae</taxon>
        <taxon>Galerucinae</taxon>
        <taxon>Diabroticina</taxon>
        <taxon>Diabroticites</taxon>
        <taxon>Diabrotica</taxon>
    </lineage>
</organism>
<reference evidence="4" key="1">
    <citation type="submission" date="2025-04" db="UniProtKB">
        <authorList>
            <consortium name="RefSeq"/>
        </authorList>
    </citation>
    <scope>IDENTIFICATION</scope>
    <source>
        <tissue evidence="4">Whole insect</tissue>
    </source>
</reference>
<reference evidence="2" key="2">
    <citation type="submission" date="2025-05" db="UniProtKB">
        <authorList>
            <consortium name="EnsemblMetazoa"/>
        </authorList>
    </citation>
    <scope>IDENTIFICATION</scope>
</reference>
<sequence length="269" mass="30755">MVRIYQRKTERATSYNKEQLQQALEDVRPGKTILHTASRNCAIPKTTMHNHLTGVRGKKNDSLGRGPVIHVEHERKLAEGLKTLKKWGFGLSKREVLLIVSDFVTQNNIRTPFLFTHSSDDLSDIDPALDDDSLDELSDIYPPLDDDSLDNDSLDDLVEDILDDDMGNNIENVKEDFKSGQWLVVKYTGKKSVKYFIGTIVGFDEENNNPTVKFAKKKNNNYTFYWPDNDDTDTVSRENIAMILPDPAENRRGKSFQFNVYFIGLNFVC</sequence>
<comment type="subcellular location">
    <subcellularLocation>
        <location evidence="1">Nucleus</location>
    </subcellularLocation>
</comment>
<name>A0A6P7G1D6_DIAVI</name>
<dbReference type="InterPro" id="IPR009057">
    <property type="entry name" value="Homeodomain-like_sf"/>
</dbReference>
<protein>
    <submittedName>
        <fullName evidence="4">Uncharacterized protein LOC114333194</fullName>
    </submittedName>
</protein>
<evidence type="ECO:0000313" key="4">
    <source>
        <dbReference type="RefSeq" id="XP_028138848.1"/>
    </source>
</evidence>
<gene>
    <name evidence="4" type="primary">LOC114333194</name>
</gene>
<dbReference type="SUPFAM" id="SSF46689">
    <property type="entry name" value="Homeodomain-like"/>
    <property type="match status" value="1"/>
</dbReference>
<dbReference type="RefSeq" id="XP_028138848.1">
    <property type="nucleotide sequence ID" value="XM_028283047.1"/>
</dbReference>